<dbReference type="InterPro" id="IPR008979">
    <property type="entry name" value="Galactose-bd-like_sf"/>
</dbReference>
<keyword evidence="2" id="KW-1185">Reference proteome</keyword>
<organism evidence="1 2">
    <name type="scientific">Tritrichomonas foetus</name>
    <dbReference type="NCBI Taxonomy" id="1144522"/>
    <lineage>
        <taxon>Eukaryota</taxon>
        <taxon>Metamonada</taxon>
        <taxon>Parabasalia</taxon>
        <taxon>Tritrichomonadida</taxon>
        <taxon>Tritrichomonadidae</taxon>
        <taxon>Tritrichomonas</taxon>
    </lineage>
</organism>
<name>A0A1J4KB07_9EUKA</name>
<dbReference type="GeneID" id="94837909"/>
<dbReference type="Gene3D" id="2.60.120.260">
    <property type="entry name" value="Galactose-binding domain-like"/>
    <property type="match status" value="1"/>
</dbReference>
<sequence length="445" mass="51827">MNSIELSLFDERLILGMMNENHAENELFLSSKGLKNIIFDEELNEQNGFTFIVNNNMYQTTKIFADFISPIISKVHQIDRIYDTFEINVPFDDAFSEFINLSIGKKMTINNKNYHFIKYVSEKLGNEELHEYFQENKHVELTIDNVFDVLTIKKMNKVSYNDEISFLASHFFEIDEKKVAELSYDDINSILVHPNLRTQSEDSLFDFVNELATQNSHYFGLFENIEFCYLSNSKIRVFLDNSNVENMNSGVWKAISKRLLLTKENLLQRTYYKKSISIKFNENEPLNGVFSYLTNLYKTKIARNHIINVIPSSCNGKEPEEIVDSPTPIVFQTDDKPNSWLAFDFNNFKLCPTSYSLQSYYLGKPGFSNPRNWILEGSNDGRYWSTIDTEEDNAVLNGKNVVKNFIVNCDESFKLFRIRQTGKNWAGKDQLTLSKVEFFGELFQI</sequence>
<dbReference type="RefSeq" id="XP_068361216.1">
    <property type="nucleotide sequence ID" value="XM_068503205.1"/>
</dbReference>
<evidence type="ECO:0000313" key="2">
    <source>
        <dbReference type="Proteomes" id="UP000179807"/>
    </source>
</evidence>
<dbReference type="Proteomes" id="UP000179807">
    <property type="component" value="Unassembled WGS sequence"/>
</dbReference>
<comment type="caution">
    <text evidence="1">The sequence shown here is derived from an EMBL/GenBank/DDBJ whole genome shotgun (WGS) entry which is preliminary data.</text>
</comment>
<evidence type="ECO:0008006" key="3">
    <source>
        <dbReference type="Google" id="ProtNLM"/>
    </source>
</evidence>
<gene>
    <name evidence="1" type="ORF">TRFO_23523</name>
</gene>
<dbReference type="AlphaFoldDB" id="A0A1J4KB07"/>
<dbReference type="VEuPathDB" id="TrichDB:TRFO_23523"/>
<protein>
    <recommendedName>
        <fullName evidence="3">F5/8 type C domain-containing protein</fullName>
    </recommendedName>
</protein>
<dbReference type="OrthoDB" id="19132at2759"/>
<accession>A0A1J4KB07</accession>
<dbReference type="SUPFAM" id="SSF49785">
    <property type="entry name" value="Galactose-binding domain-like"/>
    <property type="match status" value="1"/>
</dbReference>
<dbReference type="EMBL" id="MLAK01000678">
    <property type="protein sequence ID" value="OHT08080.1"/>
    <property type="molecule type" value="Genomic_DNA"/>
</dbReference>
<proteinExistence type="predicted"/>
<evidence type="ECO:0000313" key="1">
    <source>
        <dbReference type="EMBL" id="OHT08080.1"/>
    </source>
</evidence>
<reference evidence="1" key="1">
    <citation type="submission" date="2016-10" db="EMBL/GenBank/DDBJ databases">
        <authorList>
            <person name="Benchimol M."/>
            <person name="Almeida L.G."/>
            <person name="Vasconcelos A.T."/>
            <person name="Perreira-Neves A."/>
            <person name="Rosa I.A."/>
            <person name="Tasca T."/>
            <person name="Bogo M.R."/>
            <person name="de Souza W."/>
        </authorList>
    </citation>
    <scope>NUCLEOTIDE SEQUENCE [LARGE SCALE GENOMIC DNA]</scope>
    <source>
        <strain evidence="1">K</strain>
    </source>
</reference>